<evidence type="ECO:0000256" key="2">
    <source>
        <dbReference type="ARBA" id="ARBA00023125"/>
    </source>
</evidence>
<evidence type="ECO:0000313" key="7">
    <source>
        <dbReference type="Proteomes" id="UP000515873"/>
    </source>
</evidence>
<evidence type="ECO:0000256" key="4">
    <source>
        <dbReference type="SAM" id="MobiDB-lite"/>
    </source>
</evidence>
<dbReference type="InterPro" id="IPR002577">
    <property type="entry name" value="HTH_HxlR"/>
</dbReference>
<dbReference type="EMBL" id="CP060412">
    <property type="protein sequence ID" value="QNK00910.1"/>
    <property type="molecule type" value="Genomic_DNA"/>
</dbReference>
<protein>
    <submittedName>
        <fullName evidence="6">Helix-turn-helix transcriptional regulator</fullName>
    </submittedName>
</protein>
<dbReference type="InterPro" id="IPR036388">
    <property type="entry name" value="WH-like_DNA-bd_sf"/>
</dbReference>
<keyword evidence="1" id="KW-0805">Transcription regulation</keyword>
<dbReference type="Pfam" id="PF01638">
    <property type="entry name" value="HxlR"/>
    <property type="match status" value="1"/>
</dbReference>
<evidence type="ECO:0000313" key="6">
    <source>
        <dbReference type="EMBL" id="QNK00910.1"/>
    </source>
</evidence>
<feature type="domain" description="HTH hxlR-type" evidence="5">
    <location>
        <begin position="16"/>
        <end position="114"/>
    </location>
</feature>
<organism evidence="6 7">
    <name type="scientific">Dyella telluris</name>
    <dbReference type="NCBI Taxonomy" id="2763498"/>
    <lineage>
        <taxon>Bacteria</taxon>
        <taxon>Pseudomonadati</taxon>
        <taxon>Pseudomonadota</taxon>
        <taxon>Gammaproteobacteria</taxon>
        <taxon>Lysobacterales</taxon>
        <taxon>Rhodanobacteraceae</taxon>
        <taxon>Dyella</taxon>
    </lineage>
</organism>
<feature type="compositionally biased region" description="Basic and acidic residues" evidence="4">
    <location>
        <begin position="127"/>
        <end position="139"/>
    </location>
</feature>
<dbReference type="GO" id="GO:0003677">
    <property type="term" value="F:DNA binding"/>
    <property type="evidence" value="ECO:0007669"/>
    <property type="project" value="UniProtKB-KW"/>
</dbReference>
<dbReference type="Proteomes" id="UP000515873">
    <property type="component" value="Chromosome"/>
</dbReference>
<dbReference type="KEGG" id="dtl:H8F01_17810"/>
<accession>A0A7G8Q2A2</accession>
<dbReference type="Gene3D" id="1.10.10.10">
    <property type="entry name" value="Winged helix-like DNA-binding domain superfamily/Winged helix DNA-binding domain"/>
    <property type="match status" value="1"/>
</dbReference>
<dbReference type="PANTHER" id="PTHR33204">
    <property type="entry name" value="TRANSCRIPTIONAL REGULATOR, MARR FAMILY"/>
    <property type="match status" value="1"/>
</dbReference>
<keyword evidence="2" id="KW-0238">DNA-binding</keyword>
<reference evidence="6 7" key="1">
    <citation type="submission" date="2020-08" db="EMBL/GenBank/DDBJ databases">
        <title>Dyella sp. G9 isolated from forest soil.</title>
        <authorList>
            <person name="Fu J."/>
            <person name="Qiu L."/>
        </authorList>
    </citation>
    <scope>NUCLEOTIDE SEQUENCE [LARGE SCALE GENOMIC DNA]</scope>
    <source>
        <strain evidence="6 7">G9</strain>
    </source>
</reference>
<keyword evidence="7" id="KW-1185">Reference proteome</keyword>
<name>A0A7G8Q2A2_9GAMM</name>
<dbReference type="PROSITE" id="PS51118">
    <property type="entry name" value="HTH_HXLR"/>
    <property type="match status" value="1"/>
</dbReference>
<dbReference type="InterPro" id="IPR036390">
    <property type="entry name" value="WH_DNA-bd_sf"/>
</dbReference>
<evidence type="ECO:0000259" key="5">
    <source>
        <dbReference type="PROSITE" id="PS51118"/>
    </source>
</evidence>
<feature type="region of interest" description="Disordered" evidence="4">
    <location>
        <begin position="116"/>
        <end position="139"/>
    </location>
</feature>
<dbReference type="AlphaFoldDB" id="A0A7G8Q2A2"/>
<gene>
    <name evidence="6" type="ORF">H8F01_17810</name>
</gene>
<proteinExistence type="predicted"/>
<dbReference type="SUPFAM" id="SSF46785">
    <property type="entry name" value="Winged helix' DNA-binding domain"/>
    <property type="match status" value="1"/>
</dbReference>
<sequence>MGLPVRKSKVAPPPGCPLSEVLGLLRGAWAPNVIWQLSGEPRRFGELRHDIPRISARVLSARLRELETRGLVMRRVLDTSPPSAEYSLTPLGRELLPAIDSLACVGKKLLDEWEASQRKVSRRSARTTRDARGEIDASR</sequence>
<dbReference type="PANTHER" id="PTHR33204:SF37">
    <property type="entry name" value="HTH-TYPE TRANSCRIPTIONAL REGULATOR YODB"/>
    <property type="match status" value="1"/>
</dbReference>
<evidence type="ECO:0000256" key="3">
    <source>
        <dbReference type="ARBA" id="ARBA00023163"/>
    </source>
</evidence>
<dbReference type="RefSeq" id="WP_187056377.1">
    <property type="nucleotide sequence ID" value="NZ_CP060412.1"/>
</dbReference>
<evidence type="ECO:0000256" key="1">
    <source>
        <dbReference type="ARBA" id="ARBA00023015"/>
    </source>
</evidence>
<keyword evidence="3" id="KW-0804">Transcription</keyword>